<accession>A0ABS0ETL9</accession>
<dbReference type="EMBL" id="JADOEL010000007">
    <property type="protein sequence ID" value="MBF8178197.1"/>
    <property type="molecule type" value="Genomic_DNA"/>
</dbReference>
<feature type="domain" description="FecR protein" evidence="3">
    <location>
        <begin position="62"/>
        <end position="153"/>
    </location>
</feature>
<evidence type="ECO:0000259" key="3">
    <source>
        <dbReference type="Pfam" id="PF04773"/>
    </source>
</evidence>
<proteinExistence type="predicted"/>
<dbReference type="Proteomes" id="UP000657372">
    <property type="component" value="Unassembled WGS sequence"/>
</dbReference>
<evidence type="ECO:0000313" key="5">
    <source>
        <dbReference type="Proteomes" id="UP000657372"/>
    </source>
</evidence>
<gene>
    <name evidence="4" type="ORF">IXC47_10930</name>
</gene>
<evidence type="ECO:0000313" key="4">
    <source>
        <dbReference type="EMBL" id="MBF8178197.1"/>
    </source>
</evidence>
<feature type="region of interest" description="Disordered" evidence="1">
    <location>
        <begin position="273"/>
        <end position="297"/>
    </location>
</feature>
<feature type="chain" id="PRO_5045597758" evidence="2">
    <location>
        <begin position="28"/>
        <end position="297"/>
    </location>
</feature>
<evidence type="ECO:0000256" key="2">
    <source>
        <dbReference type="SAM" id="SignalP"/>
    </source>
</evidence>
<name>A0ABS0ETL9_9BURK</name>
<protein>
    <submittedName>
        <fullName evidence="4">FecR domain-containing protein</fullName>
    </submittedName>
</protein>
<feature type="signal peptide" evidence="2">
    <location>
        <begin position="1"/>
        <end position="27"/>
    </location>
</feature>
<sequence>MNRPKKCTVIKSALLLAVLCTATVVQAAEVGKVTLLSGSLLAKKANGSMRVLGAKSSVEAGDTLSTQGKGYAQVRFSDGSTLILQPDTTLTIDKFSYDAAKPVADSVAFTLVQGGVRSNAGLLGKRSKDSVQMVTPSASINMQAANVIVQYVKPTAEAVAAARHAYLLASTAALDVSMQATRSDMPAPAVIQPLLLAQLNIPLPTGVTPTATGSTPPLPPGLYVQVIDGLIAVTNTGGAQNFSAGQFGFTPNPRQAPVLVPKNPGLQVTLPPAFSAPPPVSGTSNAPKSNAVDCEVR</sequence>
<evidence type="ECO:0000256" key="1">
    <source>
        <dbReference type="SAM" id="MobiDB-lite"/>
    </source>
</evidence>
<keyword evidence="5" id="KW-1185">Reference proteome</keyword>
<reference evidence="4 5" key="1">
    <citation type="submission" date="2020-11" db="EMBL/GenBank/DDBJ databases">
        <title>WGS of Herminiimonas contaminans strain Marseille-Q4544 isolated from planarians Schmidtea mediterranea.</title>
        <authorList>
            <person name="Kangale L."/>
        </authorList>
    </citation>
    <scope>NUCLEOTIDE SEQUENCE [LARGE SCALE GENOMIC DNA]</scope>
    <source>
        <strain evidence="4 5">Marseille-Q4544</strain>
    </source>
</reference>
<keyword evidence="2" id="KW-0732">Signal</keyword>
<dbReference type="RefSeq" id="WP_195875661.1">
    <property type="nucleotide sequence ID" value="NZ_JADOEL010000007.1"/>
</dbReference>
<dbReference type="Pfam" id="PF04773">
    <property type="entry name" value="FecR"/>
    <property type="match status" value="1"/>
</dbReference>
<dbReference type="InterPro" id="IPR006860">
    <property type="entry name" value="FecR"/>
</dbReference>
<comment type="caution">
    <text evidence="4">The sequence shown here is derived from an EMBL/GenBank/DDBJ whole genome shotgun (WGS) entry which is preliminary data.</text>
</comment>
<organism evidence="4 5">
    <name type="scientific">Herminiimonas contaminans</name>
    <dbReference type="NCBI Taxonomy" id="1111140"/>
    <lineage>
        <taxon>Bacteria</taxon>
        <taxon>Pseudomonadati</taxon>
        <taxon>Pseudomonadota</taxon>
        <taxon>Betaproteobacteria</taxon>
        <taxon>Burkholderiales</taxon>
        <taxon>Oxalobacteraceae</taxon>
        <taxon>Herminiimonas</taxon>
    </lineage>
</organism>